<dbReference type="EMBL" id="KB822722">
    <property type="protein sequence ID" value="ETN38681.1"/>
    <property type="molecule type" value="Genomic_DNA"/>
</dbReference>
<dbReference type="GeneID" id="19974057"/>
<dbReference type="AlphaFoldDB" id="W2RQ73"/>
<proteinExistence type="predicted"/>
<dbReference type="eggNOG" id="ENOG502S04M">
    <property type="taxonomic scope" value="Eukaryota"/>
</dbReference>
<dbReference type="PANTHER" id="PTHR13132">
    <property type="entry name" value="ALPHA- 1,6 -FUCOSYLTRANSFERASE"/>
    <property type="match status" value="1"/>
</dbReference>
<evidence type="ECO:0000313" key="3">
    <source>
        <dbReference type="Proteomes" id="UP000030752"/>
    </source>
</evidence>
<dbReference type="PANTHER" id="PTHR13132:SF29">
    <property type="entry name" value="ALPHA-(1,6)-FUCOSYLTRANSFERASE"/>
    <property type="match status" value="1"/>
</dbReference>
<dbReference type="InParanoid" id="W2RQ73"/>
<name>W2RQ73_CYPE1</name>
<dbReference type="Proteomes" id="UP000030752">
    <property type="component" value="Unassembled WGS sequence"/>
</dbReference>
<evidence type="ECO:0000256" key="1">
    <source>
        <dbReference type="SAM" id="MobiDB-lite"/>
    </source>
</evidence>
<sequence length="539" mass="59742">MLLSSRAQPPRALKDFPRPNRSNLSVKQFLLSSPLPSPALPALVPRHGKKPPPFNTRRALRTLSWLAIIISCYYIASLVVHTARDSNPARLPALSYLATSKPDQLVVDSELPEYPTPIAVVDKRNRQKWTISIPDKLGFPLEAADYADICAHVPEVANHISSNDISTTFLDVDEAQHSGLLPPSPEAHSKYALPVCSRTLIYVLDATDAGLGSTLMGLWLSYSLAKAESREFFVDDRNFAYGRYSSYFLAPPKPKCRPPPPAHRVPCPAQAKHLVVSAATHPYIFGSEFHAKYSMTEIFAMARRGYKTLFHLRDDDAEYADLRLAELRSPSSKVVGVHVRRGDRHPFTLTYARAYLPSTIYSSAAESLASTLSTDSITTILASDDPEFYAPDSPLNYPRAQSRITLASKSTLSDGSLGWEGGFFAALFWNLGLPAEAEWQKRIGSPLPSRMVAEMGEEHRNERDYRSRPTDEAVQMRQLIGRAYLLDLKVLGSSDAVVCAVSSHTCRLLAVMLGEEAVKDGRWKNVDEGYPWIAIGENM</sequence>
<keyword evidence="3" id="KW-1185">Reference proteome</keyword>
<feature type="region of interest" description="Disordered" evidence="1">
    <location>
        <begin position="1"/>
        <end position="20"/>
    </location>
</feature>
<dbReference type="GO" id="GO:0046921">
    <property type="term" value="F:alpha-(1-&gt;6)-fucosyltransferase activity"/>
    <property type="evidence" value="ECO:0007669"/>
    <property type="project" value="TreeGrafter"/>
</dbReference>
<reference evidence="2 3" key="1">
    <citation type="submission" date="2013-03" db="EMBL/GenBank/DDBJ databases">
        <title>The Genome Sequence of Phialophora europaea CBS 101466.</title>
        <authorList>
            <consortium name="The Broad Institute Genomics Platform"/>
            <person name="Cuomo C."/>
            <person name="de Hoog S."/>
            <person name="Gorbushina A."/>
            <person name="Walker B."/>
            <person name="Young S.K."/>
            <person name="Zeng Q."/>
            <person name="Gargeya S."/>
            <person name="Fitzgerald M."/>
            <person name="Haas B."/>
            <person name="Abouelleil A."/>
            <person name="Allen A.W."/>
            <person name="Alvarado L."/>
            <person name="Arachchi H.M."/>
            <person name="Berlin A.M."/>
            <person name="Chapman S.B."/>
            <person name="Gainer-Dewar J."/>
            <person name="Goldberg J."/>
            <person name="Griggs A."/>
            <person name="Gujja S."/>
            <person name="Hansen M."/>
            <person name="Howarth C."/>
            <person name="Imamovic A."/>
            <person name="Ireland A."/>
            <person name="Larimer J."/>
            <person name="McCowan C."/>
            <person name="Murphy C."/>
            <person name="Pearson M."/>
            <person name="Poon T.W."/>
            <person name="Priest M."/>
            <person name="Roberts A."/>
            <person name="Saif S."/>
            <person name="Shea T."/>
            <person name="Sisk P."/>
            <person name="Sykes S."/>
            <person name="Wortman J."/>
            <person name="Nusbaum C."/>
            <person name="Birren B."/>
        </authorList>
    </citation>
    <scope>NUCLEOTIDE SEQUENCE [LARGE SCALE GENOMIC DNA]</scope>
    <source>
        <strain evidence="2 3">CBS 101466</strain>
    </source>
</reference>
<accession>W2RQ73</accession>
<dbReference type="VEuPathDB" id="FungiDB:HMPREF1541_06718"/>
<dbReference type="OrthoDB" id="2392789at2759"/>
<protein>
    <submittedName>
        <fullName evidence="2">Uncharacterized protein</fullName>
    </submittedName>
</protein>
<dbReference type="GO" id="GO:0006487">
    <property type="term" value="P:protein N-linked glycosylation"/>
    <property type="evidence" value="ECO:0007669"/>
    <property type="project" value="TreeGrafter"/>
</dbReference>
<dbReference type="HOGENOM" id="CLU_035511_0_0_1"/>
<evidence type="ECO:0000313" key="2">
    <source>
        <dbReference type="EMBL" id="ETN38681.1"/>
    </source>
</evidence>
<dbReference type="RefSeq" id="XP_008719270.1">
    <property type="nucleotide sequence ID" value="XM_008721048.1"/>
</dbReference>
<organism evidence="2 3">
    <name type="scientific">Cyphellophora europaea (strain CBS 101466)</name>
    <name type="common">Phialophora europaea</name>
    <dbReference type="NCBI Taxonomy" id="1220924"/>
    <lineage>
        <taxon>Eukaryota</taxon>
        <taxon>Fungi</taxon>
        <taxon>Dikarya</taxon>
        <taxon>Ascomycota</taxon>
        <taxon>Pezizomycotina</taxon>
        <taxon>Eurotiomycetes</taxon>
        <taxon>Chaetothyriomycetidae</taxon>
        <taxon>Chaetothyriales</taxon>
        <taxon>Cyphellophoraceae</taxon>
        <taxon>Cyphellophora</taxon>
    </lineage>
</organism>
<gene>
    <name evidence="2" type="ORF">HMPREF1541_06718</name>
</gene>